<dbReference type="AlphaFoldDB" id="A0A4R0I6X6"/>
<keyword evidence="1" id="KW-1133">Transmembrane helix</keyword>
<proteinExistence type="predicted"/>
<keyword evidence="1" id="KW-0812">Transmembrane</keyword>
<comment type="caution">
    <text evidence="2">The sequence shown here is derived from an EMBL/GenBank/DDBJ whole genome shotgun (WGS) entry which is preliminary data.</text>
</comment>
<accession>A0A4R0I6X6</accession>
<keyword evidence="3" id="KW-1185">Reference proteome</keyword>
<evidence type="ECO:0000256" key="1">
    <source>
        <dbReference type="SAM" id="Phobius"/>
    </source>
</evidence>
<organism evidence="2 3">
    <name type="scientific">Kribbella sindirgiensis</name>
    <dbReference type="NCBI Taxonomy" id="1124744"/>
    <lineage>
        <taxon>Bacteria</taxon>
        <taxon>Bacillati</taxon>
        <taxon>Actinomycetota</taxon>
        <taxon>Actinomycetes</taxon>
        <taxon>Propionibacteriales</taxon>
        <taxon>Kribbellaceae</taxon>
        <taxon>Kribbella</taxon>
    </lineage>
</organism>
<feature type="transmembrane region" description="Helical" evidence="1">
    <location>
        <begin position="40"/>
        <end position="58"/>
    </location>
</feature>
<name>A0A4R0I6X6_9ACTN</name>
<feature type="transmembrane region" description="Helical" evidence="1">
    <location>
        <begin position="100"/>
        <end position="121"/>
    </location>
</feature>
<feature type="transmembrane region" description="Helical" evidence="1">
    <location>
        <begin position="70"/>
        <end position="94"/>
    </location>
</feature>
<keyword evidence="1" id="KW-0472">Membrane</keyword>
<protein>
    <submittedName>
        <fullName evidence="2">Uncharacterized protein</fullName>
    </submittedName>
</protein>
<gene>
    <name evidence="2" type="ORF">E0H50_27785</name>
</gene>
<sequence length="141" mass="14116">MMRVKWTDAASSIFVLAAVGVYLSGLGSTAAFGLSDRGSAAVVFGLGVAACTAARSYLADVYGAGPGRRAPLAYLVLVTGIGVVALVAGIIAVVGAGSGAMATLVAAIVAMWMLASARHLGWIAAPTRLRRDEEAAPSPNP</sequence>
<evidence type="ECO:0000313" key="3">
    <source>
        <dbReference type="Proteomes" id="UP000292695"/>
    </source>
</evidence>
<dbReference type="RefSeq" id="WP_131293478.1">
    <property type="nucleotide sequence ID" value="NZ_SJKA01000011.1"/>
</dbReference>
<dbReference type="Proteomes" id="UP000292695">
    <property type="component" value="Unassembled WGS sequence"/>
</dbReference>
<feature type="transmembrane region" description="Helical" evidence="1">
    <location>
        <begin position="12"/>
        <end position="34"/>
    </location>
</feature>
<reference evidence="2 3" key="1">
    <citation type="submission" date="2019-02" db="EMBL/GenBank/DDBJ databases">
        <title>Kribbella capetownensis sp. nov. and Kribbella speibonae sp. nov., isolated from soil.</title>
        <authorList>
            <person name="Curtis S.M."/>
            <person name="Norton I."/>
            <person name="Everest G.J."/>
            <person name="Meyers P.R."/>
        </authorList>
    </citation>
    <scope>NUCLEOTIDE SEQUENCE [LARGE SCALE GENOMIC DNA]</scope>
    <source>
        <strain evidence="2 3">DSM 27082</strain>
    </source>
</reference>
<evidence type="ECO:0000313" key="2">
    <source>
        <dbReference type="EMBL" id="TCC28633.1"/>
    </source>
</evidence>
<dbReference type="EMBL" id="SJKA01000011">
    <property type="protein sequence ID" value="TCC28633.1"/>
    <property type="molecule type" value="Genomic_DNA"/>
</dbReference>